<dbReference type="PRINTS" id="PR00377">
    <property type="entry name" value="IMPHPHTASES"/>
</dbReference>
<dbReference type="EMBL" id="NMVO01000019">
    <property type="protein sequence ID" value="OYO08022.1"/>
    <property type="molecule type" value="Genomic_DNA"/>
</dbReference>
<name>A0A255FXK8_9ACTN</name>
<dbReference type="Gene3D" id="3.30.540.10">
    <property type="entry name" value="Fructose-1,6-Bisphosphatase, subunit A, domain 1"/>
    <property type="match status" value="1"/>
</dbReference>
<dbReference type="SUPFAM" id="SSF56655">
    <property type="entry name" value="Carbohydrate phosphatase"/>
    <property type="match status" value="1"/>
</dbReference>
<feature type="binding site" evidence="1">
    <location>
        <position position="92"/>
    </location>
    <ligand>
        <name>Mg(2+)</name>
        <dbReference type="ChEBI" id="CHEBI:18420"/>
        <label>1</label>
        <note>catalytic</note>
    </ligand>
</feature>
<evidence type="ECO:0000313" key="3">
    <source>
        <dbReference type="Proteomes" id="UP000215896"/>
    </source>
</evidence>
<dbReference type="PANTHER" id="PTHR20854:SF4">
    <property type="entry name" value="INOSITOL-1-MONOPHOSPHATASE-RELATED"/>
    <property type="match status" value="1"/>
</dbReference>
<protein>
    <submittedName>
        <fullName evidence="2">Inositol monophosphatase</fullName>
    </submittedName>
</protein>
<gene>
    <name evidence="2" type="ORF">CGZ94_21105</name>
</gene>
<keyword evidence="1" id="KW-0479">Metal-binding</keyword>
<dbReference type="GO" id="GO:0006020">
    <property type="term" value="P:inositol metabolic process"/>
    <property type="evidence" value="ECO:0007669"/>
    <property type="project" value="TreeGrafter"/>
</dbReference>
<dbReference type="PANTHER" id="PTHR20854">
    <property type="entry name" value="INOSITOL MONOPHOSPHATASE"/>
    <property type="match status" value="1"/>
</dbReference>
<dbReference type="GO" id="GO:0008934">
    <property type="term" value="F:inositol monophosphate 1-phosphatase activity"/>
    <property type="evidence" value="ECO:0007669"/>
    <property type="project" value="TreeGrafter"/>
</dbReference>
<sequence length="259" mass="28295">MTTDAVLELIKETAEQVIRPRWRALSSGDIAEKNPGDFVTVADQESEVLLTEALQRAYPDALIVGEEATAADPSLVDGLCRAEHAFVVDPVDGTRNFVEGTADYAVMIGEVRAGEIVRGWIWQPEHDAAWVAERGAGTWRNSERVTRSAPDPQHLRAETSMRNLRRSPPPPQIAELNWTAFSCGIDYPKLCAGGNDVLIYRAIKPWDHIPGALMVRELGGVARLMDGQDYQGQTRGGPLVVTAADEGWPIVADWVTGAL</sequence>
<feature type="binding site" evidence="1">
    <location>
        <position position="89"/>
    </location>
    <ligand>
        <name>Mg(2+)</name>
        <dbReference type="ChEBI" id="CHEBI:18420"/>
        <label>1</label>
        <note>catalytic</note>
    </ligand>
</feature>
<feature type="binding site" evidence="1">
    <location>
        <position position="66"/>
    </location>
    <ligand>
        <name>Mg(2+)</name>
        <dbReference type="ChEBI" id="CHEBI:18420"/>
        <label>1</label>
        <note>catalytic</note>
    </ligand>
</feature>
<dbReference type="Proteomes" id="UP000215896">
    <property type="component" value="Unassembled WGS sequence"/>
</dbReference>
<dbReference type="OrthoDB" id="9772456at2"/>
<keyword evidence="3" id="KW-1185">Reference proteome</keyword>
<dbReference type="Gene3D" id="3.40.190.80">
    <property type="match status" value="1"/>
</dbReference>
<accession>A0A255FXK8</accession>
<comment type="cofactor">
    <cofactor evidence="1">
        <name>Mg(2+)</name>
        <dbReference type="ChEBI" id="CHEBI:18420"/>
    </cofactor>
</comment>
<keyword evidence="1" id="KW-0460">Magnesium</keyword>
<proteinExistence type="predicted"/>
<dbReference type="InterPro" id="IPR000760">
    <property type="entry name" value="Inositol_monophosphatase-like"/>
</dbReference>
<dbReference type="AlphaFoldDB" id="A0A255FXK8"/>
<dbReference type="GO" id="GO:0007165">
    <property type="term" value="P:signal transduction"/>
    <property type="evidence" value="ECO:0007669"/>
    <property type="project" value="TreeGrafter"/>
</dbReference>
<organism evidence="2 3">
    <name type="scientific">Enemella evansiae</name>
    <dbReference type="NCBI Taxonomy" id="2016499"/>
    <lineage>
        <taxon>Bacteria</taxon>
        <taxon>Bacillati</taxon>
        <taxon>Actinomycetota</taxon>
        <taxon>Actinomycetes</taxon>
        <taxon>Propionibacteriales</taxon>
        <taxon>Propionibacteriaceae</taxon>
        <taxon>Enemella</taxon>
    </lineage>
</organism>
<comment type="caution">
    <text evidence="2">The sequence shown here is derived from an EMBL/GenBank/DDBJ whole genome shotgun (WGS) entry which is preliminary data.</text>
</comment>
<dbReference type="GO" id="GO:0046872">
    <property type="term" value="F:metal ion binding"/>
    <property type="evidence" value="ECO:0007669"/>
    <property type="project" value="UniProtKB-KW"/>
</dbReference>
<dbReference type="Pfam" id="PF00459">
    <property type="entry name" value="Inositol_P"/>
    <property type="match status" value="1"/>
</dbReference>
<reference evidence="2 3" key="1">
    <citation type="submission" date="2017-07" db="EMBL/GenBank/DDBJ databases">
        <title>Draft whole genome sequences of clinical Proprionibacteriaceae strains.</title>
        <authorList>
            <person name="Bernier A.-M."/>
            <person name="Bernard K."/>
            <person name="Domingo M.-C."/>
        </authorList>
    </citation>
    <scope>NUCLEOTIDE SEQUENCE [LARGE SCALE GENOMIC DNA]</scope>
    <source>
        <strain evidence="2 3">NML 030167</strain>
    </source>
</reference>
<evidence type="ECO:0000313" key="2">
    <source>
        <dbReference type="EMBL" id="OYO08022.1"/>
    </source>
</evidence>
<feature type="binding site" evidence="1">
    <location>
        <position position="207"/>
    </location>
    <ligand>
        <name>Mg(2+)</name>
        <dbReference type="ChEBI" id="CHEBI:18420"/>
        <label>1</label>
        <note>catalytic</note>
    </ligand>
</feature>
<evidence type="ECO:0000256" key="1">
    <source>
        <dbReference type="PIRSR" id="PIRSR600760-2"/>
    </source>
</evidence>